<dbReference type="Proteomes" id="UP000198755">
    <property type="component" value="Unassembled WGS sequence"/>
</dbReference>
<organism evidence="2 3">
    <name type="scientific">Methylocapsa palsarum</name>
    <dbReference type="NCBI Taxonomy" id="1612308"/>
    <lineage>
        <taxon>Bacteria</taxon>
        <taxon>Pseudomonadati</taxon>
        <taxon>Pseudomonadota</taxon>
        <taxon>Alphaproteobacteria</taxon>
        <taxon>Hyphomicrobiales</taxon>
        <taxon>Beijerinckiaceae</taxon>
        <taxon>Methylocapsa</taxon>
    </lineage>
</organism>
<name>A0A1I4CKU7_9HYPH</name>
<gene>
    <name evidence="2" type="ORF">SAMN05444581_12311</name>
</gene>
<accession>A0A1I4CKU7</accession>
<dbReference type="EMBL" id="FOSN01000023">
    <property type="protein sequence ID" value="SFK80909.1"/>
    <property type="molecule type" value="Genomic_DNA"/>
</dbReference>
<sequence>MRGCEDMTDAANDRLTAVWGGCGELDREIKAVEEAAKDWGVHADQLEGRFVSALLAAIRAAGQTNIAAINDFAKLVQTSKDASDADCKKLADLLAGAKDVTAGAREAVRLSKMAQDQTIFETDKAVSRVAENMAVQLLSKSQKWLVLKQTEYNRKFAWRMGFTIAGVALFLISSGYQARVWQDAPAREAFARCADNAIWVQIGAAARPQPACRLEDLTPRDIADLPNSAANWFTGLFW</sequence>
<keyword evidence="1" id="KW-1133">Transmembrane helix</keyword>
<keyword evidence="3" id="KW-1185">Reference proteome</keyword>
<keyword evidence="1" id="KW-0812">Transmembrane</keyword>
<protein>
    <submittedName>
        <fullName evidence="2">Uncharacterized protein</fullName>
    </submittedName>
</protein>
<evidence type="ECO:0000313" key="2">
    <source>
        <dbReference type="EMBL" id="SFK80909.1"/>
    </source>
</evidence>
<reference evidence="2 3" key="1">
    <citation type="submission" date="2016-10" db="EMBL/GenBank/DDBJ databases">
        <authorList>
            <person name="de Groot N.N."/>
        </authorList>
    </citation>
    <scope>NUCLEOTIDE SEQUENCE [LARGE SCALE GENOMIC DNA]</scope>
    <source>
        <strain evidence="2 3">NE2</strain>
    </source>
</reference>
<dbReference type="AlphaFoldDB" id="A0A1I4CKU7"/>
<proteinExistence type="predicted"/>
<evidence type="ECO:0000256" key="1">
    <source>
        <dbReference type="SAM" id="Phobius"/>
    </source>
</evidence>
<keyword evidence="1" id="KW-0472">Membrane</keyword>
<evidence type="ECO:0000313" key="3">
    <source>
        <dbReference type="Proteomes" id="UP000198755"/>
    </source>
</evidence>
<dbReference type="STRING" id="1612308.SAMN05444581_12311"/>
<feature type="transmembrane region" description="Helical" evidence="1">
    <location>
        <begin position="156"/>
        <end position="176"/>
    </location>
</feature>